<organism evidence="2 3">
    <name type="scientific">Dactylosporangium aurantiacum</name>
    <dbReference type="NCBI Taxonomy" id="35754"/>
    <lineage>
        <taxon>Bacteria</taxon>
        <taxon>Bacillati</taxon>
        <taxon>Actinomycetota</taxon>
        <taxon>Actinomycetes</taxon>
        <taxon>Micromonosporales</taxon>
        <taxon>Micromonosporaceae</taxon>
        <taxon>Dactylosporangium</taxon>
    </lineage>
</organism>
<keyword evidence="3" id="KW-1185">Reference proteome</keyword>
<dbReference type="PANTHER" id="PTHR43546">
    <property type="entry name" value="UPF0173 METAL-DEPENDENT HYDROLASE MJ1163-RELATED"/>
    <property type="match status" value="1"/>
</dbReference>
<dbReference type="Pfam" id="PF12706">
    <property type="entry name" value="Lactamase_B_2"/>
    <property type="match status" value="1"/>
</dbReference>
<dbReference type="SUPFAM" id="SSF56281">
    <property type="entry name" value="Metallo-hydrolase/oxidoreductase"/>
    <property type="match status" value="1"/>
</dbReference>
<reference evidence="2" key="1">
    <citation type="submission" date="2021-04" db="EMBL/GenBank/DDBJ databases">
        <title>Dactylosporangium aurantiacum NRRL B-8018 full assembly.</title>
        <authorList>
            <person name="Hartkoorn R.C."/>
            <person name="Beaudoing E."/>
            <person name="Hot D."/>
        </authorList>
    </citation>
    <scope>NUCLEOTIDE SEQUENCE</scope>
    <source>
        <strain evidence="2">NRRL B-8018</strain>
    </source>
</reference>
<dbReference type="KEGG" id="daur:Daura_24285"/>
<name>A0A9Q9MJG0_9ACTN</name>
<gene>
    <name evidence="2" type="ORF">Daura_24285</name>
</gene>
<dbReference type="Gene3D" id="3.60.15.10">
    <property type="entry name" value="Ribonuclease Z/Hydroxyacylglutathione hydrolase-like"/>
    <property type="match status" value="1"/>
</dbReference>
<dbReference type="EMBL" id="CP073767">
    <property type="protein sequence ID" value="UWZ59004.1"/>
    <property type="molecule type" value="Genomic_DNA"/>
</dbReference>
<dbReference type="PANTHER" id="PTHR43546:SF7">
    <property type="entry name" value="METALLO-BETA-LACTAMASE DOMAIN-CONTAINING PROTEIN"/>
    <property type="match status" value="1"/>
</dbReference>
<proteinExistence type="predicted"/>
<dbReference type="Proteomes" id="UP001058003">
    <property type="component" value="Chromosome"/>
</dbReference>
<evidence type="ECO:0000313" key="3">
    <source>
        <dbReference type="Proteomes" id="UP001058003"/>
    </source>
</evidence>
<sequence>MEASATFIGNATVLLRLGAFTLLTDPNFLHRGQRAYLGYGMWSRRRTEPALSVEQLPPLDGVILSHLHGDHFDRVARRGLPRDLPFVTTRPAQRSLHRWRFTEAVGLDTWQDVTWRRAGDTVRVTAVPAQHGPAIVHRALPETMGTVVDWERAGQRRLRLYITGDTLFRPEVLREIPERFGDIDVALVHLGGTRILGVLLTMDGRDGVALSRLIRPRGIVPIHYEDYPVQRDPLSRFLRRAEGLPVRTMQRGQTLDLVAAASAV</sequence>
<feature type="domain" description="Metallo-beta-lactamase" evidence="1">
    <location>
        <begin position="44"/>
        <end position="224"/>
    </location>
</feature>
<accession>A0A9Q9MJG0</accession>
<dbReference type="AlphaFoldDB" id="A0A9Q9MJG0"/>
<protein>
    <submittedName>
        <fullName evidence="2">MBL fold metallo-hydrolase</fullName>
    </submittedName>
</protein>
<evidence type="ECO:0000259" key="1">
    <source>
        <dbReference type="Pfam" id="PF12706"/>
    </source>
</evidence>
<dbReference type="OrthoDB" id="3204284at2"/>
<dbReference type="InterPro" id="IPR036866">
    <property type="entry name" value="RibonucZ/Hydroxyglut_hydro"/>
</dbReference>
<dbReference type="RefSeq" id="WP_033361898.1">
    <property type="nucleotide sequence ID" value="NZ_CP073767.1"/>
</dbReference>
<dbReference type="InterPro" id="IPR050114">
    <property type="entry name" value="UPF0173_UPF0282_UlaG_hydrolase"/>
</dbReference>
<evidence type="ECO:0000313" key="2">
    <source>
        <dbReference type="EMBL" id="UWZ59004.1"/>
    </source>
</evidence>
<dbReference type="InterPro" id="IPR001279">
    <property type="entry name" value="Metallo-B-lactamas"/>
</dbReference>